<dbReference type="InterPro" id="IPR050256">
    <property type="entry name" value="Glycosyltransferase_2"/>
</dbReference>
<comment type="catalytic activity">
    <reaction evidence="10">
        <text>an NDP-alpha-D-glucose + (2R)-3-phosphoglycerate = (2R)-2-O-(alpha-D-glucopyranosyl)-3-phospho-glycerate + a ribonucleoside 5'-diphosphate + H(+)</text>
        <dbReference type="Rhea" id="RHEA:47244"/>
        <dbReference type="ChEBI" id="CHEBI:15378"/>
        <dbReference type="ChEBI" id="CHEBI:57930"/>
        <dbReference type="ChEBI" id="CHEBI:58272"/>
        <dbReference type="ChEBI" id="CHEBI:62600"/>
        <dbReference type="ChEBI" id="CHEBI:76533"/>
        <dbReference type="EC" id="2.4.1.266"/>
    </reaction>
    <physiologicalReaction direction="left-to-right" evidence="10">
        <dbReference type="Rhea" id="RHEA:47245"/>
    </physiologicalReaction>
</comment>
<comment type="caution">
    <text evidence="12">The sequence shown here is derived from an EMBL/GenBank/DDBJ whole genome shotgun (WGS) entry which is preliminary data.</text>
</comment>
<comment type="similarity">
    <text evidence="3">Belongs to the glycosyltransferase 2 family.</text>
</comment>
<keyword evidence="6" id="KW-0460">Magnesium</keyword>
<proteinExistence type="inferred from homology"/>
<evidence type="ECO:0000256" key="2">
    <source>
        <dbReference type="ARBA" id="ARBA00001946"/>
    </source>
</evidence>
<dbReference type="SUPFAM" id="SSF53448">
    <property type="entry name" value="Nucleotide-diphospho-sugar transferases"/>
    <property type="match status" value="1"/>
</dbReference>
<dbReference type="EC" id="2.4.1.266" evidence="7"/>
<keyword evidence="4 12" id="KW-0328">Glycosyltransferase</keyword>
<dbReference type="InterPro" id="IPR001173">
    <property type="entry name" value="Glyco_trans_2-like"/>
</dbReference>
<evidence type="ECO:0000256" key="8">
    <source>
        <dbReference type="ARBA" id="ARBA00040894"/>
    </source>
</evidence>
<reference evidence="12 13" key="1">
    <citation type="submission" date="2015-10" db="EMBL/GenBank/DDBJ databases">
        <title>Corynebacteirum lowii and Corynebacterium oculi species nova, derived from human clinical disease and and emended description of Corynebacterium mastiditis.</title>
        <authorList>
            <person name="Bernard K."/>
            <person name="Pacheco A.L."/>
            <person name="Mcdougall C."/>
            <person name="Burtx T."/>
            <person name="Weibe D."/>
            <person name="Tyler S."/>
            <person name="Olson A.B."/>
            <person name="Cnockaert M."/>
            <person name="Eguchi H."/>
            <person name="Kuwahara T."/>
            <person name="Nakayama-Imaohji H."/>
            <person name="Boudewijins M."/>
            <person name="Van Hoecke F."/>
            <person name="Bernier A.-M."/>
            <person name="Vandamme P."/>
        </authorList>
    </citation>
    <scope>NUCLEOTIDE SEQUENCE [LARGE SCALE GENOMIC DNA]</scope>
    <source>
        <strain evidence="12 13">NML 130206</strain>
    </source>
</reference>
<evidence type="ECO:0000313" key="12">
    <source>
        <dbReference type="EMBL" id="KQB86304.1"/>
    </source>
</evidence>
<dbReference type="Gene3D" id="3.90.550.10">
    <property type="entry name" value="Spore Coat Polysaccharide Biosynthesis Protein SpsA, Chain A"/>
    <property type="match status" value="1"/>
</dbReference>
<dbReference type="Pfam" id="PF00535">
    <property type="entry name" value="Glycos_transf_2"/>
    <property type="match status" value="1"/>
</dbReference>
<evidence type="ECO:0000259" key="11">
    <source>
        <dbReference type="Pfam" id="PF00535"/>
    </source>
</evidence>
<dbReference type="EMBL" id="LKEV01000003">
    <property type="protein sequence ID" value="KQB86304.1"/>
    <property type="molecule type" value="Genomic_DNA"/>
</dbReference>
<feature type="domain" description="Glycosyltransferase 2-like" evidence="11">
    <location>
        <begin position="8"/>
        <end position="131"/>
    </location>
</feature>
<dbReference type="PANTHER" id="PTHR48090:SF10">
    <property type="entry name" value="GLUCOSYL-3-PHOSPHOGLYCERATE SYNTHASE"/>
    <property type="match status" value="1"/>
</dbReference>
<comment type="cofactor">
    <cofactor evidence="1">
        <name>Mn(2+)</name>
        <dbReference type="ChEBI" id="CHEBI:29035"/>
    </cofactor>
</comment>
<dbReference type="Proteomes" id="UP000050488">
    <property type="component" value="Unassembled WGS sequence"/>
</dbReference>
<keyword evidence="13" id="KW-1185">Reference proteome</keyword>
<dbReference type="STRING" id="1544413.Clow_01223"/>
<dbReference type="InterPro" id="IPR029044">
    <property type="entry name" value="Nucleotide-diphossugar_trans"/>
</dbReference>
<protein>
    <recommendedName>
        <fullName evidence="8">Glucosyl-3-phosphoglycerate synthase</fullName>
        <ecNumber evidence="7">2.4.1.266</ecNumber>
    </recommendedName>
</protein>
<sequence>MIPIEQVSVVIPALNEESTVGQVVRDAAADRPLEVLVIDADSQDETAAEARAAGAQVVNWREVLPQVKPAPGKGESLWRGVAAACGEVVVFLDADLTATAPGMVRALSAPFGDEGVHMVKADYVRTFQGRPGAGGRVTELTAKPLLSALFPELDGIHQPLGGEYALRRSTALSLPFVEGYGVESGLLIDVAQRYGPAAIAQVDLGTRSHRNRPLSELGPMARMVAATILSRAGVPGVEVAQRPPLSTMVKPE</sequence>
<evidence type="ECO:0000256" key="9">
    <source>
        <dbReference type="ARBA" id="ARBA00048689"/>
    </source>
</evidence>
<organism evidence="12 13">
    <name type="scientific">Corynebacterium lowii</name>
    <dbReference type="NCBI Taxonomy" id="1544413"/>
    <lineage>
        <taxon>Bacteria</taxon>
        <taxon>Bacillati</taxon>
        <taxon>Actinomycetota</taxon>
        <taxon>Actinomycetes</taxon>
        <taxon>Mycobacteriales</taxon>
        <taxon>Corynebacteriaceae</taxon>
        <taxon>Corynebacterium</taxon>
    </lineage>
</organism>
<name>A0A0Q0Z9K3_9CORY</name>
<dbReference type="NCBIfam" id="NF010496">
    <property type="entry name" value="PRK13915.1"/>
    <property type="match status" value="1"/>
</dbReference>
<dbReference type="AlphaFoldDB" id="A0A0Q0Z9K3"/>
<evidence type="ECO:0000256" key="1">
    <source>
        <dbReference type="ARBA" id="ARBA00001936"/>
    </source>
</evidence>
<accession>A0A0Q0Z9K3</accession>
<evidence type="ECO:0000256" key="10">
    <source>
        <dbReference type="ARBA" id="ARBA00048997"/>
    </source>
</evidence>
<evidence type="ECO:0000256" key="3">
    <source>
        <dbReference type="ARBA" id="ARBA00006739"/>
    </source>
</evidence>
<gene>
    <name evidence="12" type="primary">gpgS</name>
    <name evidence="12" type="ORF">Clow_01223</name>
</gene>
<evidence type="ECO:0000256" key="7">
    <source>
        <dbReference type="ARBA" id="ARBA00039022"/>
    </source>
</evidence>
<keyword evidence="5 12" id="KW-0808">Transferase</keyword>
<comment type="cofactor">
    <cofactor evidence="2">
        <name>Mg(2+)</name>
        <dbReference type="ChEBI" id="CHEBI:18420"/>
    </cofactor>
</comment>
<evidence type="ECO:0000313" key="13">
    <source>
        <dbReference type="Proteomes" id="UP000050488"/>
    </source>
</evidence>
<evidence type="ECO:0000256" key="4">
    <source>
        <dbReference type="ARBA" id="ARBA00022676"/>
    </source>
</evidence>
<evidence type="ECO:0000256" key="5">
    <source>
        <dbReference type="ARBA" id="ARBA00022679"/>
    </source>
</evidence>
<comment type="catalytic activity">
    <reaction evidence="9">
        <text>(2R)-3-phosphoglycerate + UDP-alpha-D-glucose = (2R)-2-O-(alpha-D-glucopyranosyl)-3-phospho-glycerate + UDP + H(+)</text>
        <dbReference type="Rhea" id="RHEA:31319"/>
        <dbReference type="ChEBI" id="CHEBI:15378"/>
        <dbReference type="ChEBI" id="CHEBI:58223"/>
        <dbReference type="ChEBI" id="CHEBI:58272"/>
        <dbReference type="ChEBI" id="CHEBI:58885"/>
        <dbReference type="ChEBI" id="CHEBI:62600"/>
        <dbReference type="EC" id="2.4.1.266"/>
    </reaction>
    <physiologicalReaction direction="left-to-right" evidence="9">
        <dbReference type="Rhea" id="RHEA:31320"/>
    </physiologicalReaction>
</comment>
<evidence type="ECO:0000256" key="6">
    <source>
        <dbReference type="ARBA" id="ARBA00022842"/>
    </source>
</evidence>
<dbReference type="GO" id="GO:0016757">
    <property type="term" value="F:glycosyltransferase activity"/>
    <property type="evidence" value="ECO:0007669"/>
    <property type="project" value="UniProtKB-KW"/>
</dbReference>
<dbReference type="PANTHER" id="PTHR48090">
    <property type="entry name" value="UNDECAPRENYL-PHOSPHATE 4-DEOXY-4-FORMAMIDO-L-ARABINOSE TRANSFERASE-RELATED"/>
    <property type="match status" value="1"/>
</dbReference>
<dbReference type="PATRIC" id="fig|1544413.3.peg.1232"/>